<dbReference type="Proteomes" id="UP000823775">
    <property type="component" value="Unassembled WGS sequence"/>
</dbReference>
<dbReference type="InterPro" id="IPR002913">
    <property type="entry name" value="START_lipid-bd_dom"/>
</dbReference>
<gene>
    <name evidence="3" type="ORF">HAX54_001945</name>
</gene>
<evidence type="ECO:0000313" key="4">
    <source>
        <dbReference type="Proteomes" id="UP000823775"/>
    </source>
</evidence>
<reference evidence="3 4" key="1">
    <citation type="journal article" date="2021" name="BMC Genomics">
        <title>Datura genome reveals duplications of psychoactive alkaloid biosynthetic genes and high mutation rate following tissue culture.</title>
        <authorList>
            <person name="Rajewski A."/>
            <person name="Carter-House D."/>
            <person name="Stajich J."/>
            <person name="Litt A."/>
        </authorList>
    </citation>
    <scope>NUCLEOTIDE SEQUENCE [LARGE SCALE GENOMIC DNA]</scope>
    <source>
        <strain evidence="3">AR-01</strain>
    </source>
</reference>
<sequence length="248" mass="28052">MKFPAGLEVRPTAAEGSDIDEREMSFDRKQQLRIENARLREEIDRISGIAAKYVGKPMLNYLIPSLGPPTRSSLDVGHQLGENVHHNGEFIRLAQTGEPLWIRSSENSTETLLNEEEYARTFPLIWTKVLGLKSEASRRSAVVIMNYVNLVEILRWTCFGNDFEILSTGVVGNYNGALQVLRSTSVSRCRKRPSGCLIQELPNGYSKVTWIEHVEVDDRAVHSIYRPLVDSGLAFWCKKDGSNIRKTM</sequence>
<proteinExistence type="predicted"/>
<protein>
    <recommendedName>
        <fullName evidence="2">START domain-containing protein</fullName>
    </recommendedName>
</protein>
<feature type="coiled-coil region" evidence="1">
    <location>
        <begin position="22"/>
        <end position="49"/>
    </location>
</feature>
<dbReference type="PANTHER" id="PTHR45654">
    <property type="entry name" value="HOMEOBOX-LEUCINE ZIPPER PROTEIN MERISTEM L1"/>
    <property type="match status" value="1"/>
</dbReference>
<keyword evidence="1" id="KW-0175">Coiled coil</keyword>
<dbReference type="Pfam" id="PF01852">
    <property type="entry name" value="START"/>
    <property type="match status" value="1"/>
</dbReference>
<dbReference type="InterPro" id="IPR042160">
    <property type="entry name" value="HD-Zip_IV"/>
</dbReference>
<keyword evidence="4" id="KW-1185">Reference proteome</keyword>
<comment type="caution">
    <text evidence="3">The sequence shown here is derived from an EMBL/GenBank/DDBJ whole genome shotgun (WGS) entry which is preliminary data.</text>
</comment>
<evidence type="ECO:0000256" key="1">
    <source>
        <dbReference type="SAM" id="Coils"/>
    </source>
</evidence>
<accession>A0ABS8T329</accession>
<dbReference type="EMBL" id="JACEIK010001081">
    <property type="protein sequence ID" value="MCD7465787.1"/>
    <property type="molecule type" value="Genomic_DNA"/>
</dbReference>
<dbReference type="PANTHER" id="PTHR45654:SF72">
    <property type="entry name" value="HOMEOBOX-LEUCINE ZIPPER PROTEIN MERISTEM L1-LIKE"/>
    <property type="match status" value="1"/>
</dbReference>
<organism evidence="3 4">
    <name type="scientific">Datura stramonium</name>
    <name type="common">Jimsonweed</name>
    <name type="synonym">Common thornapple</name>
    <dbReference type="NCBI Taxonomy" id="4076"/>
    <lineage>
        <taxon>Eukaryota</taxon>
        <taxon>Viridiplantae</taxon>
        <taxon>Streptophyta</taxon>
        <taxon>Embryophyta</taxon>
        <taxon>Tracheophyta</taxon>
        <taxon>Spermatophyta</taxon>
        <taxon>Magnoliopsida</taxon>
        <taxon>eudicotyledons</taxon>
        <taxon>Gunneridae</taxon>
        <taxon>Pentapetalae</taxon>
        <taxon>asterids</taxon>
        <taxon>lamiids</taxon>
        <taxon>Solanales</taxon>
        <taxon>Solanaceae</taxon>
        <taxon>Solanoideae</taxon>
        <taxon>Datureae</taxon>
        <taxon>Datura</taxon>
    </lineage>
</organism>
<evidence type="ECO:0000259" key="2">
    <source>
        <dbReference type="PROSITE" id="PS50848"/>
    </source>
</evidence>
<evidence type="ECO:0000313" key="3">
    <source>
        <dbReference type="EMBL" id="MCD7465787.1"/>
    </source>
</evidence>
<name>A0ABS8T329_DATST</name>
<feature type="domain" description="START" evidence="2">
    <location>
        <begin position="188"/>
        <end position="248"/>
    </location>
</feature>
<dbReference type="PROSITE" id="PS50848">
    <property type="entry name" value="START"/>
    <property type="match status" value="1"/>
</dbReference>
<dbReference type="SUPFAM" id="SSF55961">
    <property type="entry name" value="Bet v1-like"/>
    <property type="match status" value="1"/>
</dbReference>